<name>A0A2P2QIJ5_RHIMU</name>
<protein>
    <submittedName>
        <fullName evidence="2">Uncharacterized protein</fullName>
    </submittedName>
</protein>
<evidence type="ECO:0000256" key="1">
    <source>
        <dbReference type="SAM" id="MobiDB-lite"/>
    </source>
</evidence>
<feature type="compositionally biased region" description="Polar residues" evidence="1">
    <location>
        <begin position="34"/>
        <end position="50"/>
    </location>
</feature>
<feature type="compositionally biased region" description="Basic and acidic residues" evidence="1">
    <location>
        <begin position="18"/>
        <end position="33"/>
    </location>
</feature>
<dbReference type="EMBL" id="GGEC01086344">
    <property type="protein sequence ID" value="MBX66828.1"/>
    <property type="molecule type" value="Transcribed_RNA"/>
</dbReference>
<evidence type="ECO:0000313" key="2">
    <source>
        <dbReference type="EMBL" id="MBX66828.1"/>
    </source>
</evidence>
<sequence>MPKESISYARPTTQSSCSKEEKTGSSSEWHKVLDQQNKNGNPTLSTSLNPKSPARQLIC</sequence>
<feature type="region of interest" description="Disordered" evidence="1">
    <location>
        <begin position="1"/>
        <end position="59"/>
    </location>
</feature>
<accession>A0A2P2QIJ5</accession>
<proteinExistence type="predicted"/>
<organism evidence="2">
    <name type="scientific">Rhizophora mucronata</name>
    <name type="common">Asiatic mangrove</name>
    <dbReference type="NCBI Taxonomy" id="61149"/>
    <lineage>
        <taxon>Eukaryota</taxon>
        <taxon>Viridiplantae</taxon>
        <taxon>Streptophyta</taxon>
        <taxon>Embryophyta</taxon>
        <taxon>Tracheophyta</taxon>
        <taxon>Spermatophyta</taxon>
        <taxon>Magnoliopsida</taxon>
        <taxon>eudicotyledons</taxon>
        <taxon>Gunneridae</taxon>
        <taxon>Pentapetalae</taxon>
        <taxon>rosids</taxon>
        <taxon>fabids</taxon>
        <taxon>Malpighiales</taxon>
        <taxon>Rhizophoraceae</taxon>
        <taxon>Rhizophora</taxon>
    </lineage>
</organism>
<dbReference type="AlphaFoldDB" id="A0A2P2QIJ5"/>
<reference evidence="2" key="1">
    <citation type="submission" date="2018-02" db="EMBL/GenBank/DDBJ databases">
        <title>Rhizophora mucronata_Transcriptome.</title>
        <authorList>
            <person name="Meera S.P."/>
            <person name="Sreeshan A."/>
            <person name="Augustine A."/>
        </authorList>
    </citation>
    <scope>NUCLEOTIDE SEQUENCE</scope>
    <source>
        <tissue evidence="2">Leaf</tissue>
    </source>
</reference>